<comment type="caution">
    <text evidence="1">The sequence shown here is derived from an EMBL/GenBank/DDBJ whole genome shotgun (WGS) entry which is preliminary data.</text>
</comment>
<gene>
    <name evidence="1" type="ORF">EAI93_14325</name>
</gene>
<sequence>MNIIEKRRRKAWAHATMVIMNKVIREASTGTIFIYGETLYGKDYFLTPDDALDAVLVTMGVLRKLWERDGVRPSKRLFAEVCPDRAIGAVVMKMWREPFRYWNLMKEE</sequence>
<name>A0A4Q5C481_9FIRM</name>
<proteinExistence type="predicted"/>
<dbReference type="Proteomes" id="UP000292665">
    <property type="component" value="Unassembled WGS sequence"/>
</dbReference>
<reference evidence="1 2" key="1">
    <citation type="journal article" date="2019" name="Science, e1252229">
        <title>Invertible promoters mediate bacterial phase variation, antibiotic resistance, and host adaptation in the gut.</title>
        <authorList>
            <person name="Jiang X."/>
            <person name="Hall A.B."/>
            <person name="Arthur T.D."/>
            <person name="Plichta D.R."/>
            <person name="Covington C.T."/>
            <person name="Poyet M."/>
            <person name="Crothers J."/>
            <person name="Moses P.L."/>
            <person name="Tolonen A.C."/>
            <person name="Vlamakis H."/>
            <person name="Alm E.J."/>
            <person name="Xavier R.J."/>
        </authorList>
    </citation>
    <scope>NUCLEOTIDE SEQUENCE [LARGE SCALE GENOMIC DNA]</scope>
    <source>
        <strain evidence="2">aa_0143</strain>
    </source>
</reference>
<protein>
    <submittedName>
        <fullName evidence="1">Uncharacterized protein</fullName>
    </submittedName>
</protein>
<organism evidence="1 2">
    <name type="scientific">[Ruminococcus] torques</name>
    <dbReference type="NCBI Taxonomy" id="33039"/>
    <lineage>
        <taxon>Bacteria</taxon>
        <taxon>Bacillati</taxon>
        <taxon>Bacillota</taxon>
        <taxon>Clostridia</taxon>
        <taxon>Lachnospirales</taxon>
        <taxon>Lachnospiraceae</taxon>
        <taxon>Mediterraneibacter</taxon>
    </lineage>
</organism>
<evidence type="ECO:0000313" key="2">
    <source>
        <dbReference type="Proteomes" id="UP000292665"/>
    </source>
</evidence>
<dbReference type="RefSeq" id="WP_036745245.1">
    <property type="nucleotide sequence ID" value="NZ_RCYR01000081.1"/>
</dbReference>
<evidence type="ECO:0000313" key="1">
    <source>
        <dbReference type="EMBL" id="RYS75167.1"/>
    </source>
</evidence>
<dbReference type="EMBL" id="RCYR01000081">
    <property type="protein sequence ID" value="RYS75167.1"/>
    <property type="molecule type" value="Genomic_DNA"/>
</dbReference>
<accession>A0A4Q5C481</accession>
<dbReference type="AlphaFoldDB" id="A0A4Q5C481"/>